<keyword evidence="1 3" id="KW-0963">Cytoplasm</keyword>
<comment type="similarity">
    <text evidence="3">Belongs to the RimP family.</text>
</comment>
<dbReference type="AlphaFoldDB" id="A0A3G6J7M2"/>
<dbReference type="Gene3D" id="3.30.300.70">
    <property type="entry name" value="RimP-like superfamily, N-terminal"/>
    <property type="match status" value="1"/>
</dbReference>
<dbReference type="Proteomes" id="UP000269019">
    <property type="component" value="Chromosome"/>
</dbReference>
<dbReference type="KEGG" id="ccho:CCHOA_07150"/>
<organism evidence="5 6">
    <name type="scientific">Corynebacterium choanae</name>
    <dbReference type="NCBI Taxonomy" id="1862358"/>
    <lineage>
        <taxon>Bacteria</taxon>
        <taxon>Bacillati</taxon>
        <taxon>Actinomycetota</taxon>
        <taxon>Actinomycetes</taxon>
        <taxon>Mycobacteriales</taxon>
        <taxon>Corynebacteriaceae</taxon>
        <taxon>Corynebacterium</taxon>
    </lineage>
</organism>
<evidence type="ECO:0000259" key="4">
    <source>
        <dbReference type="Pfam" id="PF02576"/>
    </source>
</evidence>
<dbReference type="SUPFAM" id="SSF75420">
    <property type="entry name" value="YhbC-like, N-terminal domain"/>
    <property type="match status" value="1"/>
</dbReference>
<proteinExistence type="inferred from homology"/>
<accession>A0A3G6J7M2</accession>
<comment type="subcellular location">
    <subcellularLocation>
        <location evidence="3">Cytoplasm</location>
    </subcellularLocation>
</comment>
<keyword evidence="6" id="KW-1185">Reference proteome</keyword>
<feature type="domain" description="Ribosome maturation factor RimP N-terminal" evidence="4">
    <location>
        <begin position="18"/>
        <end position="90"/>
    </location>
</feature>
<reference evidence="5 6" key="1">
    <citation type="submission" date="2018-11" db="EMBL/GenBank/DDBJ databases">
        <authorList>
            <person name="Kleinhagauer T."/>
            <person name="Glaeser S.P."/>
            <person name="Spergser J."/>
            <person name="Ruckert C."/>
            <person name="Kaempfer P."/>
            <person name="Busse H.-J."/>
        </authorList>
    </citation>
    <scope>NUCLEOTIDE SEQUENCE [LARGE SCALE GENOMIC DNA]</scope>
    <source>
        <strain evidence="5 6">200CH</strain>
    </source>
</reference>
<dbReference type="HAMAP" id="MF_01077">
    <property type="entry name" value="RimP"/>
    <property type="match status" value="1"/>
</dbReference>
<evidence type="ECO:0000256" key="1">
    <source>
        <dbReference type="ARBA" id="ARBA00022490"/>
    </source>
</evidence>
<dbReference type="OrthoDB" id="9805006at2"/>
<dbReference type="PANTHER" id="PTHR33867:SF1">
    <property type="entry name" value="RIBOSOME MATURATION FACTOR RIMP"/>
    <property type="match status" value="1"/>
</dbReference>
<evidence type="ECO:0000313" key="6">
    <source>
        <dbReference type="Proteomes" id="UP000269019"/>
    </source>
</evidence>
<dbReference type="NCBIfam" id="NF000930">
    <property type="entry name" value="PRK00092.2-2"/>
    <property type="match status" value="1"/>
</dbReference>
<dbReference type="GO" id="GO:0005829">
    <property type="term" value="C:cytosol"/>
    <property type="evidence" value="ECO:0007669"/>
    <property type="project" value="TreeGrafter"/>
</dbReference>
<evidence type="ECO:0000313" key="5">
    <source>
        <dbReference type="EMBL" id="AZA13822.1"/>
    </source>
</evidence>
<dbReference type="GO" id="GO:0006412">
    <property type="term" value="P:translation"/>
    <property type="evidence" value="ECO:0007669"/>
    <property type="project" value="TreeGrafter"/>
</dbReference>
<dbReference type="PANTHER" id="PTHR33867">
    <property type="entry name" value="RIBOSOME MATURATION FACTOR RIMP"/>
    <property type="match status" value="1"/>
</dbReference>
<evidence type="ECO:0000256" key="2">
    <source>
        <dbReference type="ARBA" id="ARBA00022517"/>
    </source>
</evidence>
<comment type="function">
    <text evidence="3">Required for maturation of 30S ribosomal subunits.</text>
</comment>
<dbReference type="InterPro" id="IPR003728">
    <property type="entry name" value="Ribosome_maturation_RimP"/>
</dbReference>
<keyword evidence="2 3" id="KW-0690">Ribosome biogenesis</keyword>
<dbReference type="Pfam" id="PF02576">
    <property type="entry name" value="RimP_N"/>
    <property type="match status" value="1"/>
</dbReference>
<evidence type="ECO:0000256" key="3">
    <source>
        <dbReference type="HAMAP-Rule" id="MF_01077"/>
    </source>
</evidence>
<dbReference type="InterPro" id="IPR028989">
    <property type="entry name" value="RimP_N"/>
</dbReference>
<dbReference type="InterPro" id="IPR035956">
    <property type="entry name" value="RimP_N_sf"/>
</dbReference>
<gene>
    <name evidence="3 5" type="primary">rimP</name>
    <name evidence="5" type="ORF">CCHOA_07150</name>
</gene>
<dbReference type="RefSeq" id="WP_123928413.1">
    <property type="nucleotide sequence ID" value="NZ_CP033896.1"/>
</dbReference>
<sequence>MAFPTEETLTEFVRQQLQAFALEPVKVQITRAGAHSSVTIAVDGPQTPSLDDLEEVTREISASFDKAETDGRLDFGAQPYTLEITTPGVDTPLSQPYQWRRNQGRLVAIIGLEAQAAFVARIGALSEDESRVALIDPQPVKGKKTNGKAAGKHTPLTVMIAELAAFANPTTTAVVQVEFQTPPAASAELAAADFATAELQAHQG</sequence>
<dbReference type="GO" id="GO:0000028">
    <property type="term" value="P:ribosomal small subunit assembly"/>
    <property type="evidence" value="ECO:0007669"/>
    <property type="project" value="TreeGrafter"/>
</dbReference>
<name>A0A3G6J7M2_9CORY</name>
<dbReference type="EMBL" id="CP033896">
    <property type="protein sequence ID" value="AZA13822.1"/>
    <property type="molecule type" value="Genomic_DNA"/>
</dbReference>
<protein>
    <recommendedName>
        <fullName evidence="3">Ribosome maturation factor RimP</fullName>
    </recommendedName>
</protein>